<dbReference type="EMBL" id="JAVFHQ010000012">
    <property type="protein sequence ID" value="KAK4547216.1"/>
    <property type="molecule type" value="Genomic_DNA"/>
</dbReference>
<feature type="region of interest" description="Disordered" evidence="1">
    <location>
        <begin position="1"/>
        <end position="31"/>
    </location>
</feature>
<feature type="compositionally biased region" description="Polar residues" evidence="1">
    <location>
        <begin position="1"/>
        <end position="24"/>
    </location>
</feature>
<dbReference type="AlphaFoldDB" id="A0AAV9JNU8"/>
<reference evidence="2 3" key="1">
    <citation type="submission" date="2021-11" db="EMBL/GenBank/DDBJ databases">
        <title>Black yeast isolated from Biological Soil Crust.</title>
        <authorList>
            <person name="Kurbessoian T."/>
        </authorList>
    </citation>
    <scope>NUCLEOTIDE SEQUENCE [LARGE SCALE GENOMIC DNA]</scope>
    <source>
        <strain evidence="2 3">CCFEE 5522</strain>
    </source>
</reference>
<evidence type="ECO:0000313" key="3">
    <source>
        <dbReference type="Proteomes" id="UP001324427"/>
    </source>
</evidence>
<keyword evidence="3" id="KW-1185">Reference proteome</keyword>
<comment type="caution">
    <text evidence="2">The sequence shown here is derived from an EMBL/GenBank/DDBJ whole genome shotgun (WGS) entry which is preliminary data.</text>
</comment>
<accession>A0AAV9JNU8</accession>
<protein>
    <submittedName>
        <fullName evidence="2">Uncharacterized protein</fullName>
    </submittedName>
</protein>
<name>A0AAV9JNU8_9PEZI</name>
<gene>
    <name evidence="2" type="ORF">LTR36_001438</name>
</gene>
<proteinExistence type="predicted"/>
<organism evidence="2 3">
    <name type="scientific">Oleoguttula mirabilis</name>
    <dbReference type="NCBI Taxonomy" id="1507867"/>
    <lineage>
        <taxon>Eukaryota</taxon>
        <taxon>Fungi</taxon>
        <taxon>Dikarya</taxon>
        <taxon>Ascomycota</taxon>
        <taxon>Pezizomycotina</taxon>
        <taxon>Dothideomycetes</taxon>
        <taxon>Dothideomycetidae</taxon>
        <taxon>Mycosphaerellales</taxon>
        <taxon>Teratosphaeriaceae</taxon>
        <taxon>Oleoguttula</taxon>
    </lineage>
</organism>
<dbReference type="Proteomes" id="UP001324427">
    <property type="component" value="Unassembled WGS sequence"/>
</dbReference>
<evidence type="ECO:0000256" key="1">
    <source>
        <dbReference type="SAM" id="MobiDB-lite"/>
    </source>
</evidence>
<sequence length="155" mass="16573">METASLSPPSSCPSHETPRSNITMAPSKEAPAAMVCTALRAEEPEEGGREPPEEVLLLSEEEDRLAEVVVPALLEEVELLERQYILALEGAALLETDSTAPTEAKADGTPEYSKRDGMCPWPGWCKNDEGGGRGAERECEGGGCEVLHPGLVRSL</sequence>
<evidence type="ECO:0000313" key="2">
    <source>
        <dbReference type="EMBL" id="KAK4547216.1"/>
    </source>
</evidence>